<sequence length="103" mass="12643">MLVFKDIIANKIIDSFSTNKRRKIYPMDEEIKNEIFQLINKGLLIDFSNIYKYERSIRVDYYVIGHYGDMYDMYNNLERNKYKAKIKGTIEHKNKKWNIYNWD</sequence>
<evidence type="ECO:0000313" key="1">
    <source>
        <dbReference type="EMBL" id="WMT81118.1"/>
    </source>
</evidence>
<proteinExistence type="predicted"/>
<name>A0ABY9Q0V6_9FIRM</name>
<organism evidence="1 2">
    <name type="scientific">Terrisporobacter mayombei</name>
    <dbReference type="NCBI Taxonomy" id="1541"/>
    <lineage>
        <taxon>Bacteria</taxon>
        <taxon>Bacillati</taxon>
        <taxon>Bacillota</taxon>
        <taxon>Clostridia</taxon>
        <taxon>Peptostreptococcales</taxon>
        <taxon>Peptostreptococcaceae</taxon>
        <taxon>Terrisporobacter</taxon>
    </lineage>
</organism>
<evidence type="ECO:0000313" key="2">
    <source>
        <dbReference type="Proteomes" id="UP001235030"/>
    </source>
</evidence>
<protein>
    <submittedName>
        <fullName evidence="1">Uncharacterized protein</fullName>
    </submittedName>
</protein>
<dbReference type="Proteomes" id="UP001235030">
    <property type="component" value="Chromosome"/>
</dbReference>
<dbReference type="EMBL" id="CP101637">
    <property type="protein sequence ID" value="WMT81118.1"/>
    <property type="molecule type" value="Genomic_DNA"/>
</dbReference>
<dbReference type="RefSeq" id="WP_228103304.1">
    <property type="nucleotide sequence ID" value="NZ_JAHZMP010000001.1"/>
</dbReference>
<gene>
    <name evidence="1" type="ORF">TEMA_14500</name>
</gene>
<keyword evidence="2" id="KW-1185">Reference proteome</keyword>
<accession>A0ABY9Q0V6</accession>
<reference evidence="1 2" key="1">
    <citation type="submission" date="2022-07" db="EMBL/GenBank/DDBJ databases">
        <title>Genome sequence of Terrisporobacter mayombei DSM6539.</title>
        <authorList>
            <person name="Boeer T."/>
            <person name="Bengelsdorf F.R."/>
            <person name="Daniel R."/>
            <person name="Poehlein A."/>
        </authorList>
    </citation>
    <scope>NUCLEOTIDE SEQUENCE [LARGE SCALE GENOMIC DNA]</scope>
    <source>
        <strain evidence="1 2">DSM 6539</strain>
    </source>
</reference>